<dbReference type="STRING" id="4232.A0A251SVA7"/>
<feature type="domain" description="Phytocyanin" evidence="13">
    <location>
        <begin position="266"/>
        <end position="366"/>
    </location>
</feature>
<keyword evidence="7" id="KW-1133">Transmembrane helix</keyword>
<dbReference type="Proteomes" id="UP000215914">
    <property type="component" value="Chromosome 13"/>
</dbReference>
<name>A0A251SVA7_HELAN</name>
<gene>
    <name evidence="15" type="ORF">HannXRQ_Chr13g0417181</name>
    <name evidence="14" type="ORF">HanXRQr2_Chr13g0605761</name>
</gene>
<dbReference type="PANTHER" id="PTHR33021">
    <property type="entry name" value="BLUE COPPER PROTEIN"/>
    <property type="match status" value="1"/>
</dbReference>
<keyword evidence="6" id="KW-0249">Electron transport</keyword>
<evidence type="ECO:0000256" key="9">
    <source>
        <dbReference type="ARBA" id="ARBA00023136"/>
    </source>
</evidence>
<evidence type="ECO:0000256" key="5">
    <source>
        <dbReference type="ARBA" id="ARBA00022729"/>
    </source>
</evidence>
<reference evidence="15" key="2">
    <citation type="submission" date="2017-02" db="EMBL/GenBank/DDBJ databases">
        <title>Sunflower complete genome.</title>
        <authorList>
            <person name="Langlade N."/>
            <person name="Munos S."/>
        </authorList>
    </citation>
    <scope>NUCLEOTIDE SEQUENCE [LARGE SCALE GENOMIC DNA]</scope>
    <source>
        <tissue evidence="15">Leaves</tissue>
    </source>
</reference>
<dbReference type="OMA" id="YEDWADH"/>
<evidence type="ECO:0000256" key="7">
    <source>
        <dbReference type="ARBA" id="ARBA00022989"/>
    </source>
</evidence>
<keyword evidence="5 12" id="KW-0732">Signal</keyword>
<dbReference type="Gramene" id="mRNA:HanXRQr2_Chr13g0605761">
    <property type="protein sequence ID" value="mRNA:HanXRQr2_Chr13g0605761"/>
    <property type="gene ID" value="HanXRQr2_Chr13g0605761"/>
</dbReference>
<evidence type="ECO:0000256" key="11">
    <source>
        <dbReference type="ARBA" id="ARBA00023180"/>
    </source>
</evidence>
<dbReference type="CDD" id="cd04216">
    <property type="entry name" value="Phytocyanin"/>
    <property type="match status" value="3"/>
</dbReference>
<evidence type="ECO:0000256" key="8">
    <source>
        <dbReference type="ARBA" id="ARBA00023008"/>
    </source>
</evidence>
<keyword evidence="8" id="KW-0186">Copper</keyword>
<dbReference type="FunFam" id="2.60.40.420:FF:000067">
    <property type="entry name" value="Cupredoxin superfamily protein"/>
    <property type="match status" value="3"/>
</dbReference>
<reference evidence="14" key="3">
    <citation type="submission" date="2020-06" db="EMBL/GenBank/DDBJ databases">
        <title>Helianthus annuus Genome sequencing and assembly Release 2.</title>
        <authorList>
            <person name="Gouzy J."/>
            <person name="Langlade N."/>
            <person name="Munos S."/>
        </authorList>
    </citation>
    <scope>NUCLEOTIDE SEQUENCE</scope>
    <source>
        <tissue evidence="14">Leaves</tissue>
    </source>
</reference>
<evidence type="ECO:0000256" key="3">
    <source>
        <dbReference type="ARBA" id="ARBA00022692"/>
    </source>
</evidence>
<evidence type="ECO:0000256" key="12">
    <source>
        <dbReference type="SAM" id="SignalP"/>
    </source>
</evidence>
<evidence type="ECO:0000313" key="15">
    <source>
        <dbReference type="EMBL" id="OTG02807.1"/>
    </source>
</evidence>
<dbReference type="GO" id="GO:0009055">
    <property type="term" value="F:electron transfer activity"/>
    <property type="evidence" value="ECO:0007669"/>
    <property type="project" value="InterPro"/>
</dbReference>
<keyword evidence="11" id="KW-0325">Glycoprotein</keyword>
<evidence type="ECO:0000259" key="13">
    <source>
        <dbReference type="PROSITE" id="PS51485"/>
    </source>
</evidence>
<dbReference type="PROSITE" id="PS51485">
    <property type="entry name" value="PHYTOCYANIN"/>
    <property type="match status" value="3"/>
</dbReference>
<evidence type="ECO:0000313" key="14">
    <source>
        <dbReference type="EMBL" id="KAF5774881.1"/>
    </source>
</evidence>
<keyword evidence="9" id="KW-0472">Membrane</keyword>
<sequence length="395" mass="42859">MVTNNKLAIVIFIGLIATLAAFVSATDFIVGDEYGWTLNFDYQAWAQGKKFVVGDKLVFKYPVGKHNVFKVDGNGFKGCVVPVANESLASGYDVVTLTTPGKKWYICGVGKHCETGGMKLVIDVLAWSPVLPFPVPAPAPGPVPSGKVFVVGDDYGWTLNFDYQAWAKGKEFVVGDKLVFKYPVGKHNVFKVDGNGFKGCVVPASNESLTSGYDVITLTTPGKKWYICGVGTHCETGGMKLVIDVLSWSPVQPVPAPAPGPVPLGNMFIVGDDYGWTLDFDYQAWAKGKEFVVGDKLVFIYPKGAHNVYKVNGTDFQQCTIPVSGEPLSSGYDWVTLTTPGRKWYICGVGKHCQKGGMKLVIDVLPRSTYPPSPSPWGSYKARRMGNTRVLGRVA</sequence>
<evidence type="ECO:0000256" key="10">
    <source>
        <dbReference type="ARBA" id="ARBA00023157"/>
    </source>
</evidence>
<keyword evidence="3" id="KW-0812">Transmembrane</keyword>
<dbReference type="PANTHER" id="PTHR33021:SF544">
    <property type="entry name" value="PHYTOCYANIN DOMAIN, CUPREDOXIN"/>
    <property type="match status" value="1"/>
</dbReference>
<dbReference type="InterPro" id="IPR039391">
    <property type="entry name" value="Phytocyanin-like"/>
</dbReference>
<dbReference type="OrthoDB" id="687943at2759"/>
<evidence type="ECO:0000256" key="4">
    <source>
        <dbReference type="ARBA" id="ARBA00022723"/>
    </source>
</evidence>
<feature type="domain" description="Phytocyanin" evidence="13">
    <location>
        <begin position="26"/>
        <end position="126"/>
    </location>
</feature>
<dbReference type="GO" id="GO:0005886">
    <property type="term" value="C:plasma membrane"/>
    <property type="evidence" value="ECO:0000318"/>
    <property type="project" value="GO_Central"/>
</dbReference>
<accession>A0A251SVA7</accession>
<dbReference type="SUPFAM" id="SSF49503">
    <property type="entry name" value="Cupredoxins"/>
    <property type="match status" value="3"/>
</dbReference>
<dbReference type="InterPro" id="IPR008972">
    <property type="entry name" value="Cupredoxin"/>
</dbReference>
<keyword evidence="4" id="KW-0479">Metal-binding</keyword>
<dbReference type="InParanoid" id="A0A251SVA7"/>
<protein>
    <submittedName>
        <fullName evidence="14">Phytocyanin domain, cupredoxin</fullName>
    </submittedName>
    <submittedName>
        <fullName evidence="15">Putative cupredoxin</fullName>
    </submittedName>
</protein>
<feature type="signal peptide" evidence="12">
    <location>
        <begin position="1"/>
        <end position="25"/>
    </location>
</feature>
<evidence type="ECO:0000256" key="2">
    <source>
        <dbReference type="ARBA" id="ARBA00022448"/>
    </source>
</evidence>
<dbReference type="Pfam" id="PF02298">
    <property type="entry name" value="Cu_bind_like"/>
    <property type="match status" value="3"/>
</dbReference>
<dbReference type="GO" id="GO:0046872">
    <property type="term" value="F:metal ion binding"/>
    <property type="evidence" value="ECO:0007669"/>
    <property type="project" value="UniProtKB-KW"/>
</dbReference>
<dbReference type="AlphaFoldDB" id="A0A251SVA7"/>
<feature type="domain" description="Phytocyanin" evidence="13">
    <location>
        <begin position="147"/>
        <end position="247"/>
    </location>
</feature>
<organism evidence="15 16">
    <name type="scientific">Helianthus annuus</name>
    <name type="common">Common sunflower</name>
    <dbReference type="NCBI Taxonomy" id="4232"/>
    <lineage>
        <taxon>Eukaryota</taxon>
        <taxon>Viridiplantae</taxon>
        <taxon>Streptophyta</taxon>
        <taxon>Embryophyta</taxon>
        <taxon>Tracheophyta</taxon>
        <taxon>Spermatophyta</taxon>
        <taxon>Magnoliopsida</taxon>
        <taxon>eudicotyledons</taxon>
        <taxon>Gunneridae</taxon>
        <taxon>Pentapetalae</taxon>
        <taxon>asterids</taxon>
        <taxon>campanulids</taxon>
        <taxon>Asterales</taxon>
        <taxon>Asteraceae</taxon>
        <taxon>Asteroideae</taxon>
        <taxon>Heliantheae alliance</taxon>
        <taxon>Heliantheae</taxon>
        <taxon>Helianthus</taxon>
    </lineage>
</organism>
<evidence type="ECO:0000313" key="16">
    <source>
        <dbReference type="Proteomes" id="UP000215914"/>
    </source>
</evidence>
<feature type="chain" id="PRO_5041085783" evidence="12">
    <location>
        <begin position="26"/>
        <end position="395"/>
    </location>
</feature>
<dbReference type="EMBL" id="MNCJ02000328">
    <property type="protein sequence ID" value="KAF5774881.1"/>
    <property type="molecule type" value="Genomic_DNA"/>
</dbReference>
<comment type="subcellular location">
    <subcellularLocation>
        <location evidence="1">Membrane</location>
        <topology evidence="1">Single-pass type I membrane protein</topology>
    </subcellularLocation>
</comment>
<dbReference type="GO" id="GO:0009610">
    <property type="term" value="P:response to symbiotic fungus"/>
    <property type="evidence" value="ECO:0007669"/>
    <property type="project" value="UniProtKB-ARBA"/>
</dbReference>
<dbReference type="InterPro" id="IPR003245">
    <property type="entry name" value="Phytocyanin_dom"/>
</dbReference>
<dbReference type="Gene3D" id="2.60.40.420">
    <property type="entry name" value="Cupredoxins - blue copper proteins"/>
    <property type="match status" value="3"/>
</dbReference>
<evidence type="ECO:0000256" key="1">
    <source>
        <dbReference type="ARBA" id="ARBA00004479"/>
    </source>
</evidence>
<keyword evidence="16" id="KW-1185">Reference proteome</keyword>
<proteinExistence type="predicted"/>
<reference evidence="14 16" key="1">
    <citation type="journal article" date="2017" name="Nature">
        <title>The sunflower genome provides insights into oil metabolism, flowering and Asterid evolution.</title>
        <authorList>
            <person name="Badouin H."/>
            <person name="Gouzy J."/>
            <person name="Grassa C.J."/>
            <person name="Murat F."/>
            <person name="Staton S.E."/>
            <person name="Cottret L."/>
            <person name="Lelandais-Briere C."/>
            <person name="Owens G.L."/>
            <person name="Carrere S."/>
            <person name="Mayjonade B."/>
            <person name="Legrand L."/>
            <person name="Gill N."/>
            <person name="Kane N.C."/>
            <person name="Bowers J.E."/>
            <person name="Hubner S."/>
            <person name="Bellec A."/>
            <person name="Berard A."/>
            <person name="Berges H."/>
            <person name="Blanchet N."/>
            <person name="Boniface M.C."/>
            <person name="Brunel D."/>
            <person name="Catrice O."/>
            <person name="Chaidir N."/>
            <person name="Claudel C."/>
            <person name="Donnadieu C."/>
            <person name="Faraut T."/>
            <person name="Fievet G."/>
            <person name="Helmstetter N."/>
            <person name="King M."/>
            <person name="Knapp S.J."/>
            <person name="Lai Z."/>
            <person name="Le Paslier M.C."/>
            <person name="Lippi Y."/>
            <person name="Lorenzon L."/>
            <person name="Mandel J.R."/>
            <person name="Marage G."/>
            <person name="Marchand G."/>
            <person name="Marquand E."/>
            <person name="Bret-Mestries E."/>
            <person name="Morien E."/>
            <person name="Nambeesan S."/>
            <person name="Nguyen T."/>
            <person name="Pegot-Espagnet P."/>
            <person name="Pouilly N."/>
            <person name="Raftis F."/>
            <person name="Sallet E."/>
            <person name="Schiex T."/>
            <person name="Thomas J."/>
            <person name="Vandecasteele C."/>
            <person name="Vares D."/>
            <person name="Vear F."/>
            <person name="Vautrin S."/>
            <person name="Crespi M."/>
            <person name="Mangin B."/>
            <person name="Burke J.M."/>
            <person name="Salse J."/>
            <person name="Munos S."/>
            <person name="Vincourt P."/>
            <person name="Rieseberg L.H."/>
            <person name="Langlade N.B."/>
        </authorList>
    </citation>
    <scope>NUCLEOTIDE SEQUENCE [LARGE SCALE GENOMIC DNA]</scope>
    <source>
        <strain evidence="16">cv. SF193</strain>
        <tissue evidence="14">Leaves</tissue>
    </source>
</reference>
<keyword evidence="10" id="KW-1015">Disulfide bond</keyword>
<evidence type="ECO:0000256" key="6">
    <source>
        <dbReference type="ARBA" id="ARBA00022982"/>
    </source>
</evidence>
<dbReference type="EMBL" id="CM007902">
    <property type="protein sequence ID" value="OTG02807.1"/>
    <property type="molecule type" value="Genomic_DNA"/>
</dbReference>
<keyword evidence="2" id="KW-0813">Transport</keyword>